<dbReference type="InParanoid" id="A0A419Q9D4"/>
<accession>A0A419Q9D4</accession>
<dbReference type="AlphaFoldDB" id="A0A419Q9D4"/>
<name>A0A419Q9D4_CLOSI</name>
<comment type="caution">
    <text evidence="1">The sequence shown here is derived from an EMBL/GenBank/DDBJ whole genome shotgun (WGS) entry which is preliminary data.</text>
</comment>
<keyword evidence="2" id="KW-1185">Reference proteome</keyword>
<proteinExistence type="predicted"/>
<evidence type="ECO:0000313" key="2">
    <source>
        <dbReference type="Proteomes" id="UP000286415"/>
    </source>
</evidence>
<dbReference type="EMBL" id="NIRI02000005">
    <property type="protein sequence ID" value="KAG5454873.1"/>
    <property type="molecule type" value="Genomic_DNA"/>
</dbReference>
<reference evidence="1 2" key="2">
    <citation type="journal article" date="2021" name="Genomics">
        <title>High-quality reference genome for Clonorchis sinensis.</title>
        <authorList>
            <person name="Young N.D."/>
            <person name="Stroehlein A.J."/>
            <person name="Kinkar L."/>
            <person name="Wang T."/>
            <person name="Sohn W.M."/>
            <person name="Chang B.C.H."/>
            <person name="Kaur P."/>
            <person name="Weisz D."/>
            <person name="Dudchenko O."/>
            <person name="Aiden E.L."/>
            <person name="Korhonen P.K."/>
            <person name="Gasser R.B."/>
        </authorList>
    </citation>
    <scope>NUCLEOTIDE SEQUENCE [LARGE SCALE GENOMIC DNA]</scope>
    <source>
        <strain evidence="1">Cs-k2</strain>
    </source>
</reference>
<reference evidence="1 2" key="1">
    <citation type="journal article" date="2018" name="Biotechnol. Adv.">
        <title>Improved genomic resources and new bioinformatic workflow for the carcinogenic parasite Clonorchis sinensis: Biotechnological implications.</title>
        <authorList>
            <person name="Wang D."/>
            <person name="Korhonen P.K."/>
            <person name="Gasser R.B."/>
            <person name="Young N.D."/>
        </authorList>
    </citation>
    <scope>NUCLEOTIDE SEQUENCE [LARGE SCALE GENOMIC DNA]</scope>
    <source>
        <strain evidence="1">Cs-k2</strain>
    </source>
</reference>
<protein>
    <submittedName>
        <fullName evidence="1">Uncharacterized protein</fullName>
    </submittedName>
</protein>
<dbReference type="OrthoDB" id="10500860at2759"/>
<gene>
    <name evidence="1" type="ORF">CSKR_100404</name>
</gene>
<dbReference type="Proteomes" id="UP000286415">
    <property type="component" value="Unassembled WGS sequence"/>
</dbReference>
<sequence>MVYSGRRTQWLRRELTDRKVRGSNPTCASRLLLSRFGQIGNISPLMAPSGGMALKECYK</sequence>
<evidence type="ECO:0000313" key="1">
    <source>
        <dbReference type="EMBL" id="KAG5454873.1"/>
    </source>
</evidence>
<organism evidence="1 2">
    <name type="scientific">Clonorchis sinensis</name>
    <name type="common">Chinese liver fluke</name>
    <dbReference type="NCBI Taxonomy" id="79923"/>
    <lineage>
        <taxon>Eukaryota</taxon>
        <taxon>Metazoa</taxon>
        <taxon>Spiralia</taxon>
        <taxon>Lophotrochozoa</taxon>
        <taxon>Platyhelminthes</taxon>
        <taxon>Trematoda</taxon>
        <taxon>Digenea</taxon>
        <taxon>Opisthorchiida</taxon>
        <taxon>Opisthorchiata</taxon>
        <taxon>Opisthorchiidae</taxon>
        <taxon>Clonorchis</taxon>
    </lineage>
</organism>